<evidence type="ECO:0000256" key="2">
    <source>
        <dbReference type="ARBA" id="ARBA00023015"/>
    </source>
</evidence>
<dbReference type="OrthoDB" id="6654833at2"/>
<dbReference type="PRINTS" id="PR00039">
    <property type="entry name" value="HTHLYSR"/>
</dbReference>
<keyword evidence="2" id="KW-0805">Transcription regulation</keyword>
<keyword evidence="4" id="KW-0804">Transcription</keyword>
<dbReference type="PANTHER" id="PTHR30126">
    <property type="entry name" value="HTH-TYPE TRANSCRIPTIONAL REGULATOR"/>
    <property type="match status" value="1"/>
</dbReference>
<dbReference type="SUPFAM" id="SSF53850">
    <property type="entry name" value="Periplasmic binding protein-like II"/>
    <property type="match status" value="1"/>
</dbReference>
<dbReference type="InterPro" id="IPR000847">
    <property type="entry name" value="LysR_HTH_N"/>
</dbReference>
<name>A0A014NML2_9GAMM</name>
<keyword evidence="7" id="KW-1185">Reference proteome</keyword>
<comment type="caution">
    <text evidence="6">The sequence shown here is derived from an EMBL/GenBank/DDBJ whole genome shotgun (WGS) entry which is preliminary data.</text>
</comment>
<dbReference type="GO" id="GO:0000976">
    <property type="term" value="F:transcription cis-regulatory region binding"/>
    <property type="evidence" value="ECO:0007669"/>
    <property type="project" value="TreeGrafter"/>
</dbReference>
<accession>A0A014NML2</accession>
<dbReference type="Gene3D" id="3.40.190.290">
    <property type="match status" value="1"/>
</dbReference>
<reference evidence="6 7" key="1">
    <citation type="submission" date="2014-02" db="EMBL/GenBank/DDBJ databases">
        <title>Draft genome of Erwinia mallotivora strain BT-MARDI, a papaya dieback pathogen.</title>
        <authorList>
            <person name="Redzuan R."/>
            <person name="Abu Bakar N."/>
            <person name="Badrun R."/>
            <person name="Mohd Raih M.F."/>
            <person name="Rozano L."/>
            <person name="Mat Amin N."/>
        </authorList>
    </citation>
    <scope>NUCLEOTIDE SEQUENCE [LARGE SCALE GENOMIC DNA]</scope>
    <source>
        <strain evidence="6 7">BT-MARDI</strain>
    </source>
</reference>
<dbReference type="Proteomes" id="UP000019918">
    <property type="component" value="Unassembled WGS sequence"/>
</dbReference>
<evidence type="ECO:0000256" key="4">
    <source>
        <dbReference type="ARBA" id="ARBA00023163"/>
    </source>
</evidence>
<dbReference type="PANTHER" id="PTHR30126:SF94">
    <property type="entry name" value="LYSR FAMILY TRANSCRIPTIONAL REGULATOR"/>
    <property type="match status" value="1"/>
</dbReference>
<evidence type="ECO:0000256" key="1">
    <source>
        <dbReference type="ARBA" id="ARBA00009437"/>
    </source>
</evidence>
<dbReference type="PROSITE" id="PS50931">
    <property type="entry name" value="HTH_LYSR"/>
    <property type="match status" value="1"/>
</dbReference>
<dbReference type="CDD" id="cd08427">
    <property type="entry name" value="PBP2_LTTR_like_2"/>
    <property type="match status" value="1"/>
</dbReference>
<comment type="similarity">
    <text evidence="1">Belongs to the LysR transcriptional regulatory family.</text>
</comment>
<evidence type="ECO:0000259" key="5">
    <source>
        <dbReference type="PROSITE" id="PS50931"/>
    </source>
</evidence>
<dbReference type="Gene3D" id="1.10.10.10">
    <property type="entry name" value="Winged helix-like DNA-binding domain superfamily/Winged helix DNA-binding domain"/>
    <property type="match status" value="1"/>
</dbReference>
<dbReference type="FunFam" id="1.10.10.10:FF:000001">
    <property type="entry name" value="LysR family transcriptional regulator"/>
    <property type="match status" value="1"/>
</dbReference>
<dbReference type="PATRIC" id="fig|69222.5.peg.2681"/>
<protein>
    <submittedName>
        <fullName evidence="6">LysR family transcriptional regulator</fullName>
    </submittedName>
</protein>
<evidence type="ECO:0000313" key="7">
    <source>
        <dbReference type="Proteomes" id="UP000019918"/>
    </source>
</evidence>
<keyword evidence="3" id="KW-0238">DNA-binding</keyword>
<dbReference type="Pfam" id="PF03466">
    <property type="entry name" value="LysR_substrate"/>
    <property type="match status" value="1"/>
</dbReference>
<dbReference type="GO" id="GO:0003700">
    <property type="term" value="F:DNA-binding transcription factor activity"/>
    <property type="evidence" value="ECO:0007669"/>
    <property type="project" value="InterPro"/>
</dbReference>
<evidence type="ECO:0000256" key="3">
    <source>
        <dbReference type="ARBA" id="ARBA00023125"/>
    </source>
</evidence>
<dbReference type="STRING" id="69222.BG55_13070"/>
<gene>
    <name evidence="6" type="ORF">BG55_13070</name>
</gene>
<dbReference type="AlphaFoldDB" id="A0A014NML2"/>
<proteinExistence type="inferred from homology"/>
<sequence>MLRELKTFITISQCGTFAAAGQQIGLTQSAVSAQMRILEQALGMKLFDRSGRAVALNANGNRVLPLAQEMLTLFERMAQPESLSEYRGAIKIGAIASVQTGILPAVLVTLRSQAPKLETRLVPGVSFSLLSQVDAGNIDLAVVIKPGFTLTKDLWAETLLKEPFVLIVPADVDGDDPLRLIREHPFIRYDRTSFGGRLVSQFLREQRLEPQLALEIDEIDAIARMVEMRLGVALVPLAGLWVERTSAVRIVPLGELTFYRELIVVMRQANRHAPLHQFIAAALQQQARLCNAETS</sequence>
<dbReference type="EMBL" id="JFHN01000052">
    <property type="protein sequence ID" value="EXU75065.1"/>
    <property type="molecule type" value="Genomic_DNA"/>
</dbReference>
<dbReference type="RefSeq" id="WP_034938089.1">
    <property type="nucleotide sequence ID" value="NZ_JFHN01000052.1"/>
</dbReference>
<dbReference type="InterPro" id="IPR036390">
    <property type="entry name" value="WH_DNA-bd_sf"/>
</dbReference>
<dbReference type="Pfam" id="PF00126">
    <property type="entry name" value="HTH_1"/>
    <property type="match status" value="1"/>
</dbReference>
<feature type="domain" description="HTH lysR-type" evidence="5">
    <location>
        <begin position="1"/>
        <end position="57"/>
    </location>
</feature>
<dbReference type="SUPFAM" id="SSF46785">
    <property type="entry name" value="Winged helix' DNA-binding domain"/>
    <property type="match status" value="1"/>
</dbReference>
<dbReference type="InterPro" id="IPR005119">
    <property type="entry name" value="LysR_subst-bd"/>
</dbReference>
<evidence type="ECO:0000313" key="6">
    <source>
        <dbReference type="EMBL" id="EXU75065.1"/>
    </source>
</evidence>
<dbReference type="InterPro" id="IPR036388">
    <property type="entry name" value="WH-like_DNA-bd_sf"/>
</dbReference>
<organism evidence="6 7">
    <name type="scientific">Erwinia mallotivora</name>
    <dbReference type="NCBI Taxonomy" id="69222"/>
    <lineage>
        <taxon>Bacteria</taxon>
        <taxon>Pseudomonadati</taxon>
        <taxon>Pseudomonadota</taxon>
        <taxon>Gammaproteobacteria</taxon>
        <taxon>Enterobacterales</taxon>
        <taxon>Erwiniaceae</taxon>
        <taxon>Erwinia</taxon>
    </lineage>
</organism>